<dbReference type="Proteomes" id="UP000472839">
    <property type="component" value="Unassembled WGS sequence"/>
</dbReference>
<dbReference type="SUPFAM" id="SSF141868">
    <property type="entry name" value="EAL domain-like"/>
    <property type="match status" value="1"/>
</dbReference>
<dbReference type="SMART" id="SM00267">
    <property type="entry name" value="GGDEF"/>
    <property type="match status" value="1"/>
</dbReference>
<dbReference type="GO" id="GO:0071111">
    <property type="term" value="F:cyclic-guanylate-specific phosphodiesterase activity"/>
    <property type="evidence" value="ECO:0007669"/>
    <property type="project" value="InterPro"/>
</dbReference>
<dbReference type="InterPro" id="IPR035919">
    <property type="entry name" value="EAL_sf"/>
</dbReference>
<dbReference type="SUPFAM" id="SSF55073">
    <property type="entry name" value="Nucleotide cyclase"/>
    <property type="match status" value="1"/>
</dbReference>
<organism evidence="3 4">
    <name type="scientific">Poseidonibacter ostreae</name>
    <dbReference type="NCBI Taxonomy" id="2654171"/>
    <lineage>
        <taxon>Bacteria</taxon>
        <taxon>Pseudomonadati</taxon>
        <taxon>Campylobacterota</taxon>
        <taxon>Epsilonproteobacteria</taxon>
        <taxon>Campylobacterales</taxon>
        <taxon>Arcobacteraceae</taxon>
        <taxon>Poseidonibacter</taxon>
    </lineage>
</organism>
<dbReference type="PROSITE" id="PS50887">
    <property type="entry name" value="GGDEF"/>
    <property type="match status" value="1"/>
</dbReference>
<dbReference type="InterPro" id="IPR001633">
    <property type="entry name" value="EAL_dom"/>
</dbReference>
<name>A0A6L4WWM3_9BACT</name>
<proteinExistence type="predicted"/>
<dbReference type="Gene3D" id="3.30.70.270">
    <property type="match status" value="1"/>
</dbReference>
<evidence type="ECO:0000259" key="1">
    <source>
        <dbReference type="PROSITE" id="PS50883"/>
    </source>
</evidence>
<dbReference type="SMART" id="SM00052">
    <property type="entry name" value="EAL"/>
    <property type="match status" value="1"/>
</dbReference>
<dbReference type="Pfam" id="PF00563">
    <property type="entry name" value="EAL"/>
    <property type="match status" value="1"/>
</dbReference>
<evidence type="ECO:0000313" key="3">
    <source>
        <dbReference type="EMBL" id="KAB7891257.1"/>
    </source>
</evidence>
<dbReference type="InterPro" id="IPR043128">
    <property type="entry name" value="Rev_trsase/Diguanyl_cyclase"/>
</dbReference>
<dbReference type="EMBL" id="WFKK01000001">
    <property type="protein sequence ID" value="KAB7891257.1"/>
    <property type="molecule type" value="Genomic_DNA"/>
</dbReference>
<dbReference type="InterPro" id="IPR050706">
    <property type="entry name" value="Cyclic-di-GMP_PDE-like"/>
</dbReference>
<dbReference type="InterPro" id="IPR000160">
    <property type="entry name" value="GGDEF_dom"/>
</dbReference>
<dbReference type="AlphaFoldDB" id="A0A6L4WWM3"/>
<gene>
    <name evidence="3" type="ORF">GBG19_00040</name>
</gene>
<feature type="domain" description="GGDEF" evidence="2">
    <location>
        <begin position="64"/>
        <end position="192"/>
    </location>
</feature>
<dbReference type="CDD" id="cd01948">
    <property type="entry name" value="EAL"/>
    <property type="match status" value="1"/>
</dbReference>
<comment type="caution">
    <text evidence="3">The sequence shown here is derived from an EMBL/GenBank/DDBJ whole genome shotgun (WGS) entry which is preliminary data.</text>
</comment>
<evidence type="ECO:0000259" key="2">
    <source>
        <dbReference type="PROSITE" id="PS50887"/>
    </source>
</evidence>
<sequence>MSSLIADSSSRYKVKVVLCKDDKLIRELDSSMLNKLFLDELTSLQNRKSLKDILEKDSQKENPSDYILMYIDIKDFGNINEAYGEEFGNSLLVEIAKRLTIEFPEFETFRIEADIFGLLLQTDKELSNFNENAVKKKIEKDLLCSIETENDSICLFSTIALVHSNDKLIKKAEITLREAKKQKKDFLAHSFDITEIYRKNRSNYKTMVQKVRIAISEGKIFPKYQPIYSNAENKITRYESLARLEINGNEILTPDKFLSIAKKINKYNDITKIMVSKTLSYFNGKDVGVSLNLSLEDIVNDDVVEFILKEIKNFHNPSFITFEILEDSSVSVIHNKGAITNQKAKTAQNFFKKIKAFGCSIAIDDFGSGYSNFINIITLNPDIIKIDGTLVKNMHDKKIKLMTELFVGYAKSIGCKVVAEFVEDEETQKLVEQMGIEFSQGYLFGKPNREILEDSNKADLKDTNNLMESNSQSGFNIALIAGIIGEQVEDDTIIAETVSETVSDDVLYPFS</sequence>
<dbReference type="PROSITE" id="PS50883">
    <property type="entry name" value="EAL"/>
    <property type="match status" value="1"/>
</dbReference>
<evidence type="ECO:0000313" key="4">
    <source>
        <dbReference type="Proteomes" id="UP000472839"/>
    </source>
</evidence>
<dbReference type="NCBIfam" id="TIGR00254">
    <property type="entry name" value="GGDEF"/>
    <property type="match status" value="1"/>
</dbReference>
<dbReference type="PANTHER" id="PTHR33121:SF71">
    <property type="entry name" value="OXYGEN SENSOR PROTEIN DOSP"/>
    <property type="match status" value="1"/>
</dbReference>
<dbReference type="RefSeq" id="WP_152279359.1">
    <property type="nucleotide sequence ID" value="NZ_WFKK01000001.1"/>
</dbReference>
<dbReference type="Pfam" id="PF00990">
    <property type="entry name" value="GGDEF"/>
    <property type="match status" value="1"/>
</dbReference>
<protein>
    <submittedName>
        <fullName evidence="3">EAL domain-containing protein</fullName>
    </submittedName>
</protein>
<feature type="domain" description="EAL" evidence="1">
    <location>
        <begin position="204"/>
        <end position="461"/>
    </location>
</feature>
<accession>A0A6L4WWM3</accession>
<dbReference type="Gene3D" id="3.20.20.450">
    <property type="entry name" value="EAL domain"/>
    <property type="match status" value="1"/>
</dbReference>
<reference evidence="3 4" key="1">
    <citation type="submission" date="2019-10" db="EMBL/GenBank/DDBJ databases">
        <title>Poseidonibacter ostreae sp. nov., isolated from the gut of the Ostrea denselamellosa.</title>
        <authorList>
            <person name="Choi A."/>
        </authorList>
    </citation>
    <scope>NUCLEOTIDE SEQUENCE [LARGE SCALE GENOMIC DNA]</scope>
    <source>
        <strain evidence="3 4">SJOD-M-33</strain>
    </source>
</reference>
<dbReference type="PANTHER" id="PTHR33121">
    <property type="entry name" value="CYCLIC DI-GMP PHOSPHODIESTERASE PDEF"/>
    <property type="match status" value="1"/>
</dbReference>
<dbReference type="InterPro" id="IPR029787">
    <property type="entry name" value="Nucleotide_cyclase"/>
</dbReference>